<accession>A0A7J8C8Q9</accession>
<protein>
    <submittedName>
        <fullName evidence="2">Uncharacterized protein</fullName>
    </submittedName>
</protein>
<dbReference type="InParanoid" id="A0A7J8C8Q9"/>
<dbReference type="EMBL" id="JACASF010000021">
    <property type="protein sequence ID" value="KAF6407275.1"/>
    <property type="molecule type" value="Genomic_DNA"/>
</dbReference>
<gene>
    <name evidence="2" type="ORF">HJG59_009927</name>
</gene>
<evidence type="ECO:0000313" key="2">
    <source>
        <dbReference type="EMBL" id="KAF6407275.1"/>
    </source>
</evidence>
<evidence type="ECO:0000256" key="1">
    <source>
        <dbReference type="SAM" id="MobiDB-lite"/>
    </source>
</evidence>
<name>A0A7J8C8Q9_MOLMO</name>
<evidence type="ECO:0000313" key="3">
    <source>
        <dbReference type="Proteomes" id="UP000550707"/>
    </source>
</evidence>
<sequence>MKRAPGAYFKVSSGEWWAGGHGHQAETPTLGKPACWMSEGQTRALGQVCCGQCTLRDKCHASQAPDVRRGHLQSLQERAQRAWAAAGTGASPRLRRSEDPTPGSHSGGRPRAAIRSRLCPAVCDTDTSFLK</sequence>
<feature type="compositionally biased region" description="Low complexity" evidence="1">
    <location>
        <begin position="81"/>
        <end position="90"/>
    </location>
</feature>
<comment type="caution">
    <text evidence="2">The sequence shown here is derived from an EMBL/GenBank/DDBJ whole genome shotgun (WGS) entry which is preliminary data.</text>
</comment>
<organism evidence="2 3">
    <name type="scientific">Molossus molossus</name>
    <name type="common">Pallas' mastiff bat</name>
    <name type="synonym">Vespertilio molossus</name>
    <dbReference type="NCBI Taxonomy" id="27622"/>
    <lineage>
        <taxon>Eukaryota</taxon>
        <taxon>Metazoa</taxon>
        <taxon>Chordata</taxon>
        <taxon>Craniata</taxon>
        <taxon>Vertebrata</taxon>
        <taxon>Euteleostomi</taxon>
        <taxon>Mammalia</taxon>
        <taxon>Eutheria</taxon>
        <taxon>Laurasiatheria</taxon>
        <taxon>Chiroptera</taxon>
        <taxon>Yangochiroptera</taxon>
        <taxon>Molossidae</taxon>
        <taxon>Molossus</taxon>
    </lineage>
</organism>
<reference evidence="2 3" key="1">
    <citation type="journal article" date="2020" name="Nature">
        <title>Six reference-quality genomes reveal evolution of bat adaptations.</title>
        <authorList>
            <person name="Jebb D."/>
            <person name="Huang Z."/>
            <person name="Pippel M."/>
            <person name="Hughes G.M."/>
            <person name="Lavrichenko K."/>
            <person name="Devanna P."/>
            <person name="Winkler S."/>
            <person name="Jermiin L.S."/>
            <person name="Skirmuntt E.C."/>
            <person name="Katzourakis A."/>
            <person name="Burkitt-Gray L."/>
            <person name="Ray D.A."/>
            <person name="Sullivan K.A.M."/>
            <person name="Roscito J.G."/>
            <person name="Kirilenko B.M."/>
            <person name="Davalos L.M."/>
            <person name="Corthals A.P."/>
            <person name="Power M.L."/>
            <person name="Jones G."/>
            <person name="Ransome R.D."/>
            <person name="Dechmann D.K.N."/>
            <person name="Locatelli A.G."/>
            <person name="Puechmaille S.J."/>
            <person name="Fedrigo O."/>
            <person name="Jarvis E.D."/>
            <person name="Hiller M."/>
            <person name="Vernes S.C."/>
            <person name="Myers E.W."/>
            <person name="Teeling E.C."/>
        </authorList>
    </citation>
    <scope>NUCLEOTIDE SEQUENCE [LARGE SCALE GENOMIC DNA]</scope>
    <source>
        <strain evidence="2">MMolMol1</strain>
        <tissue evidence="2">Muscle</tissue>
    </source>
</reference>
<proteinExistence type="predicted"/>
<feature type="region of interest" description="Disordered" evidence="1">
    <location>
        <begin position="80"/>
        <end position="113"/>
    </location>
</feature>
<dbReference type="AlphaFoldDB" id="A0A7J8C8Q9"/>
<keyword evidence="3" id="KW-1185">Reference proteome</keyword>
<dbReference type="Proteomes" id="UP000550707">
    <property type="component" value="Unassembled WGS sequence"/>
</dbReference>